<dbReference type="EMBL" id="JAGGKT010000006">
    <property type="protein sequence ID" value="MBP1932527.1"/>
    <property type="molecule type" value="Genomic_DNA"/>
</dbReference>
<proteinExistence type="predicted"/>
<dbReference type="Pfam" id="PF05175">
    <property type="entry name" value="MTS"/>
    <property type="match status" value="1"/>
</dbReference>
<evidence type="ECO:0000259" key="3">
    <source>
        <dbReference type="Pfam" id="PF05175"/>
    </source>
</evidence>
<gene>
    <name evidence="4" type="ORF">J2Z37_002528</name>
</gene>
<comment type="caution">
    <text evidence="4">The sequence shown here is derived from an EMBL/GenBank/DDBJ whole genome shotgun (WGS) entry which is preliminary data.</text>
</comment>
<evidence type="ECO:0000256" key="2">
    <source>
        <dbReference type="ARBA" id="ARBA00022679"/>
    </source>
</evidence>
<keyword evidence="5" id="KW-1185">Reference proteome</keyword>
<sequence length="199" mass="22522">MADHYYTNQPNAKHDIHEFTFVLRGMTYRFKTDAGVFSRDRIDFGSVLLIEQMDIRETDRVLDVGCGYGPVGIVAAKLANRGHVLMADINERAVGLAKENLKNNHIENAAVIVSDLFTEIPNELIYDVVLTNPPIRAGKEVVHQIFEEAYHRLKEGGALWVVIQKKQGAPSAYSKLEETYKTVEKVTQDKGYWIIKAMK</sequence>
<dbReference type="EC" id="2.1.1.172" evidence="4"/>
<keyword evidence="1 4" id="KW-0489">Methyltransferase</keyword>
<organism evidence="4 5">
    <name type="scientific">Ammoniphilus resinae</name>
    <dbReference type="NCBI Taxonomy" id="861532"/>
    <lineage>
        <taxon>Bacteria</taxon>
        <taxon>Bacillati</taxon>
        <taxon>Bacillota</taxon>
        <taxon>Bacilli</taxon>
        <taxon>Bacillales</taxon>
        <taxon>Paenibacillaceae</taxon>
        <taxon>Aneurinibacillus group</taxon>
        <taxon>Ammoniphilus</taxon>
    </lineage>
</organism>
<dbReference type="InterPro" id="IPR029063">
    <property type="entry name" value="SAM-dependent_MTases_sf"/>
</dbReference>
<dbReference type="PANTHER" id="PTHR47816:SF4">
    <property type="entry name" value="RIBOSOMAL RNA SMALL SUBUNIT METHYLTRANSFERASE C"/>
    <property type="match status" value="1"/>
</dbReference>
<protein>
    <submittedName>
        <fullName evidence="4">16S rRNA (Guanine1207-N2)-methyltransferase</fullName>
        <ecNumber evidence="4">2.1.1.172</ecNumber>
    </submittedName>
</protein>
<dbReference type="Proteomes" id="UP001519343">
    <property type="component" value="Unassembled WGS sequence"/>
</dbReference>
<keyword evidence="2 4" id="KW-0808">Transferase</keyword>
<reference evidence="4 5" key="1">
    <citation type="submission" date="2021-03" db="EMBL/GenBank/DDBJ databases">
        <title>Genomic Encyclopedia of Type Strains, Phase IV (KMG-IV): sequencing the most valuable type-strain genomes for metagenomic binning, comparative biology and taxonomic classification.</title>
        <authorList>
            <person name="Goeker M."/>
        </authorList>
    </citation>
    <scope>NUCLEOTIDE SEQUENCE [LARGE SCALE GENOMIC DNA]</scope>
    <source>
        <strain evidence="4 5">DSM 24738</strain>
    </source>
</reference>
<dbReference type="InterPro" id="IPR007848">
    <property type="entry name" value="Small_mtfrase_dom"/>
</dbReference>
<dbReference type="RefSeq" id="WP_209810559.1">
    <property type="nucleotide sequence ID" value="NZ_JAGGKT010000006.1"/>
</dbReference>
<dbReference type="PANTHER" id="PTHR47816">
    <property type="entry name" value="RIBOSOMAL RNA SMALL SUBUNIT METHYLTRANSFERASE C"/>
    <property type="match status" value="1"/>
</dbReference>
<dbReference type="SUPFAM" id="SSF53335">
    <property type="entry name" value="S-adenosyl-L-methionine-dependent methyltransferases"/>
    <property type="match status" value="1"/>
</dbReference>
<evidence type="ECO:0000313" key="4">
    <source>
        <dbReference type="EMBL" id="MBP1932527.1"/>
    </source>
</evidence>
<accession>A0ABS4GR76</accession>
<dbReference type="InterPro" id="IPR046977">
    <property type="entry name" value="RsmC/RlmG"/>
</dbReference>
<feature type="domain" description="Methyltransferase small" evidence="3">
    <location>
        <begin position="28"/>
        <end position="196"/>
    </location>
</feature>
<name>A0ABS4GR76_9BACL</name>
<evidence type="ECO:0000313" key="5">
    <source>
        <dbReference type="Proteomes" id="UP001519343"/>
    </source>
</evidence>
<evidence type="ECO:0000256" key="1">
    <source>
        <dbReference type="ARBA" id="ARBA00022603"/>
    </source>
</evidence>
<dbReference type="Gene3D" id="3.40.50.150">
    <property type="entry name" value="Vaccinia Virus protein VP39"/>
    <property type="match status" value="1"/>
</dbReference>
<dbReference type="GO" id="GO:0052914">
    <property type="term" value="F:16S rRNA (guanine(1207)-N(2))-methyltransferase activity"/>
    <property type="evidence" value="ECO:0007669"/>
    <property type="project" value="UniProtKB-EC"/>
</dbReference>
<dbReference type="CDD" id="cd02440">
    <property type="entry name" value="AdoMet_MTases"/>
    <property type="match status" value="1"/>
</dbReference>